<keyword evidence="1" id="KW-1133">Transmembrane helix</keyword>
<feature type="transmembrane region" description="Helical" evidence="1">
    <location>
        <begin position="30"/>
        <end position="51"/>
    </location>
</feature>
<keyword evidence="1" id="KW-0812">Transmembrane</keyword>
<keyword evidence="3" id="KW-1185">Reference proteome</keyword>
<keyword evidence="1" id="KW-0472">Membrane</keyword>
<accession>S2LEB6</accession>
<protein>
    <submittedName>
        <fullName evidence="2">Uncharacterized protein</fullName>
    </submittedName>
</protein>
<name>S2LEB6_LITA3</name>
<reference evidence="2 3" key="1">
    <citation type="journal article" date="2013" name="Genome Announc.">
        <title>Draft genome sequence of the moderately halophilic gammaproteobacterium Halomonas anticariensis FP35.</title>
        <authorList>
            <person name="Tahrioui A."/>
            <person name="Quesada E."/>
            <person name="Llamas I."/>
        </authorList>
    </citation>
    <scope>NUCLEOTIDE SEQUENCE [LARGE SCALE GENOMIC DNA]</scope>
    <source>
        <strain evidence="3">DSM 16096 / CECT 5854 / LMG 22089 / FP35</strain>
    </source>
</reference>
<evidence type="ECO:0000313" key="3">
    <source>
        <dbReference type="Proteomes" id="UP000014463"/>
    </source>
</evidence>
<evidence type="ECO:0000313" key="2">
    <source>
        <dbReference type="EMBL" id="EPC03111.1"/>
    </source>
</evidence>
<dbReference type="Proteomes" id="UP000014463">
    <property type="component" value="Unassembled WGS sequence"/>
</dbReference>
<evidence type="ECO:0000256" key="1">
    <source>
        <dbReference type="SAM" id="Phobius"/>
    </source>
</evidence>
<gene>
    <name evidence="2" type="ORF">L861_22640</name>
</gene>
<dbReference type="EMBL" id="ASTJ01000022">
    <property type="protein sequence ID" value="EPC03111.1"/>
    <property type="molecule type" value="Genomic_DNA"/>
</dbReference>
<organism evidence="2 3">
    <name type="scientific">Litchfieldella anticariensis (strain DSM 16096 / CECT 5854 / CIP 108499 / LMG 22089 / FP35)</name>
    <name type="common">Halomonas anticariensis</name>
    <dbReference type="NCBI Taxonomy" id="1121939"/>
    <lineage>
        <taxon>Bacteria</taxon>
        <taxon>Pseudomonadati</taxon>
        <taxon>Pseudomonadota</taxon>
        <taxon>Gammaproteobacteria</taxon>
        <taxon>Oceanospirillales</taxon>
        <taxon>Halomonadaceae</taxon>
        <taxon>Litchfieldella</taxon>
    </lineage>
</organism>
<dbReference type="RefSeq" id="WP_016416031.1">
    <property type="nucleotide sequence ID" value="NZ_AUAB01000022.1"/>
</dbReference>
<dbReference type="STRING" id="1121939.L861_22640"/>
<dbReference type="PATRIC" id="fig|1121939.11.peg.1536"/>
<dbReference type="AlphaFoldDB" id="S2LEB6"/>
<proteinExistence type="predicted"/>
<sequence length="59" mass="6228">MKLMLCGAVISLLALLLLLAMVIRLIEPSMALAMLGYAGLLSGMLVAVLGATSKARQRR</sequence>
<comment type="caution">
    <text evidence="2">The sequence shown here is derived from an EMBL/GenBank/DDBJ whole genome shotgun (WGS) entry which is preliminary data.</text>
</comment>